<proteinExistence type="predicted"/>
<dbReference type="EMBL" id="KN824973">
    <property type="protein sequence ID" value="KIK96707.1"/>
    <property type="molecule type" value="Genomic_DNA"/>
</dbReference>
<sequence>QVYDIINWHLSETLAGCNLPQLLMLIPGEGGTGKLKTIQTITENFHVNACMLVNRCEPGT</sequence>
<evidence type="ECO:0008006" key="3">
    <source>
        <dbReference type="Google" id="ProtNLM"/>
    </source>
</evidence>
<dbReference type="Proteomes" id="UP000054538">
    <property type="component" value="Unassembled WGS sequence"/>
</dbReference>
<dbReference type="HOGENOM" id="CLU_2948175_0_0_1"/>
<feature type="non-terminal residue" evidence="1">
    <location>
        <position position="1"/>
    </location>
</feature>
<organism evidence="1 2">
    <name type="scientific">Paxillus rubicundulus Ve08.2h10</name>
    <dbReference type="NCBI Taxonomy" id="930991"/>
    <lineage>
        <taxon>Eukaryota</taxon>
        <taxon>Fungi</taxon>
        <taxon>Dikarya</taxon>
        <taxon>Basidiomycota</taxon>
        <taxon>Agaricomycotina</taxon>
        <taxon>Agaricomycetes</taxon>
        <taxon>Agaricomycetidae</taxon>
        <taxon>Boletales</taxon>
        <taxon>Paxilineae</taxon>
        <taxon>Paxillaceae</taxon>
        <taxon>Paxillus</taxon>
    </lineage>
</organism>
<evidence type="ECO:0000313" key="2">
    <source>
        <dbReference type="Proteomes" id="UP000054538"/>
    </source>
</evidence>
<dbReference type="InParanoid" id="A0A0D0DFZ1"/>
<dbReference type="OrthoDB" id="2986975at2759"/>
<protein>
    <recommendedName>
        <fullName evidence="3">Dynein heavy chain hydrolytic ATP-binding dynein motor region domain-containing protein</fullName>
    </recommendedName>
</protein>
<name>A0A0D0DFZ1_9AGAM</name>
<reference evidence="1 2" key="1">
    <citation type="submission" date="2014-04" db="EMBL/GenBank/DDBJ databases">
        <authorList>
            <consortium name="DOE Joint Genome Institute"/>
            <person name="Kuo A."/>
            <person name="Kohler A."/>
            <person name="Jargeat P."/>
            <person name="Nagy L.G."/>
            <person name="Floudas D."/>
            <person name="Copeland A."/>
            <person name="Barry K.W."/>
            <person name="Cichocki N."/>
            <person name="Veneault-Fourrey C."/>
            <person name="LaButti K."/>
            <person name="Lindquist E.A."/>
            <person name="Lipzen A."/>
            <person name="Lundell T."/>
            <person name="Morin E."/>
            <person name="Murat C."/>
            <person name="Sun H."/>
            <person name="Tunlid A."/>
            <person name="Henrissat B."/>
            <person name="Grigoriev I.V."/>
            <person name="Hibbett D.S."/>
            <person name="Martin F."/>
            <person name="Nordberg H.P."/>
            <person name="Cantor M.N."/>
            <person name="Hua S.X."/>
        </authorList>
    </citation>
    <scope>NUCLEOTIDE SEQUENCE [LARGE SCALE GENOMIC DNA]</scope>
    <source>
        <strain evidence="1 2">Ve08.2h10</strain>
    </source>
</reference>
<dbReference type="AlphaFoldDB" id="A0A0D0DFZ1"/>
<accession>A0A0D0DFZ1</accession>
<evidence type="ECO:0000313" key="1">
    <source>
        <dbReference type="EMBL" id="KIK96707.1"/>
    </source>
</evidence>
<keyword evidence="2" id="KW-1185">Reference proteome</keyword>
<reference evidence="2" key="2">
    <citation type="submission" date="2015-01" db="EMBL/GenBank/DDBJ databases">
        <title>Evolutionary Origins and Diversification of the Mycorrhizal Mutualists.</title>
        <authorList>
            <consortium name="DOE Joint Genome Institute"/>
            <consortium name="Mycorrhizal Genomics Consortium"/>
            <person name="Kohler A."/>
            <person name="Kuo A."/>
            <person name="Nagy L.G."/>
            <person name="Floudas D."/>
            <person name="Copeland A."/>
            <person name="Barry K.W."/>
            <person name="Cichocki N."/>
            <person name="Veneault-Fourrey C."/>
            <person name="LaButti K."/>
            <person name="Lindquist E.A."/>
            <person name="Lipzen A."/>
            <person name="Lundell T."/>
            <person name="Morin E."/>
            <person name="Murat C."/>
            <person name="Riley R."/>
            <person name="Ohm R."/>
            <person name="Sun H."/>
            <person name="Tunlid A."/>
            <person name="Henrissat B."/>
            <person name="Grigoriev I.V."/>
            <person name="Hibbett D.S."/>
            <person name="Martin F."/>
        </authorList>
    </citation>
    <scope>NUCLEOTIDE SEQUENCE [LARGE SCALE GENOMIC DNA]</scope>
    <source>
        <strain evidence="2">Ve08.2h10</strain>
    </source>
</reference>
<gene>
    <name evidence="1" type="ORF">PAXRUDRAFT_137913</name>
</gene>